<keyword evidence="2" id="KW-1185">Reference proteome</keyword>
<dbReference type="PATRIC" id="fig|1317118.6.peg.825"/>
<dbReference type="Proteomes" id="UP000019063">
    <property type="component" value="Unassembled WGS sequence"/>
</dbReference>
<comment type="caution">
    <text evidence="1">The sequence shown here is derived from an EMBL/GenBank/DDBJ whole genome shotgun (WGS) entry which is preliminary data.</text>
</comment>
<reference evidence="1 2" key="1">
    <citation type="journal article" date="2014" name="Antonie Van Leeuwenhoek">
        <title>Roseivivax atlanticus sp. nov., isolated from surface seawater of the Atlantic Ocean.</title>
        <authorList>
            <person name="Li G."/>
            <person name="Lai Q."/>
            <person name="Liu X."/>
            <person name="Sun F."/>
            <person name="Shao Z."/>
        </authorList>
    </citation>
    <scope>NUCLEOTIDE SEQUENCE [LARGE SCALE GENOMIC DNA]</scope>
    <source>
        <strain evidence="1 2">22II-s10s</strain>
    </source>
</reference>
<protein>
    <submittedName>
        <fullName evidence="1">Capsule polysaccharide modification protein LipA</fullName>
    </submittedName>
</protein>
<dbReference type="Gene3D" id="3.40.50.300">
    <property type="entry name" value="P-loop containing nucleotide triphosphate hydrolases"/>
    <property type="match status" value="1"/>
</dbReference>
<dbReference type="SUPFAM" id="SSF52540">
    <property type="entry name" value="P-loop containing nucleoside triphosphate hydrolases"/>
    <property type="match status" value="1"/>
</dbReference>
<proteinExistence type="predicted"/>
<evidence type="ECO:0000313" key="1">
    <source>
        <dbReference type="EMBL" id="ETW14022.1"/>
    </source>
</evidence>
<evidence type="ECO:0000313" key="2">
    <source>
        <dbReference type="Proteomes" id="UP000019063"/>
    </source>
</evidence>
<dbReference type="EMBL" id="AQQW01000002">
    <property type="protein sequence ID" value="ETW14022.1"/>
    <property type="molecule type" value="Genomic_DNA"/>
</dbReference>
<dbReference type="InterPro" id="IPR027417">
    <property type="entry name" value="P-loop_NTPase"/>
</dbReference>
<dbReference type="RefSeq" id="WP_051487371.1">
    <property type="nucleotide sequence ID" value="NZ_AQQW01000002.1"/>
</dbReference>
<organism evidence="1 2">
    <name type="scientific">Roseivivax marinus</name>
    <dbReference type="NCBI Taxonomy" id="1379903"/>
    <lineage>
        <taxon>Bacteria</taxon>
        <taxon>Pseudomonadati</taxon>
        <taxon>Pseudomonadota</taxon>
        <taxon>Alphaproteobacteria</taxon>
        <taxon>Rhodobacterales</taxon>
        <taxon>Roseobacteraceae</taxon>
        <taxon>Roseivivax</taxon>
    </lineage>
</organism>
<name>W4HMN7_9RHOB</name>
<dbReference type="STRING" id="1379903.ATO8_03991"/>
<accession>W4HMN7</accession>
<dbReference type="eggNOG" id="ENOG5033B5H">
    <property type="taxonomic scope" value="Bacteria"/>
</dbReference>
<gene>
    <name evidence="1" type="ORF">ATO8_03991</name>
</gene>
<sequence>MTKRLFLHVGMPKCATTTVQAFLQDQSEALARENVHFRFPPGTRERHQGNGAKLAEDILADRRDAWQRKLDFFLEPEGDVIISSEVLFGLFATPAMNDVAERIRAKGFETTVVAYLRRQDIWVESDYKQQIKGGKPWTDALPDLVEKRRRQGLLNYAMTLTYWGKFFGRSNIHPVLLRPGQPKDHALRALIDLVGVTSIPAGATEAMNAANVSPPTGLIEPARLLKIRLQGEGMDPMRVHHALGRFFAEAPKVIDVPPRRFLLDTRTRRAMVSKHRRANTDLAERFLTGPAFDDHVEADPASDAPLAEEAKAVLDAYVAARGVPRPQVPQDDEAPAPRRAGFLGRGVRWLRGSRG</sequence>
<dbReference type="AlphaFoldDB" id="W4HMN7"/>
<dbReference type="OrthoDB" id="547419at2"/>